<reference evidence="2" key="1">
    <citation type="submission" date="2023-07" db="EMBL/GenBank/DDBJ databases">
        <title>draft genome sequence of fig (Ficus carica).</title>
        <authorList>
            <person name="Takahashi T."/>
            <person name="Nishimura K."/>
        </authorList>
    </citation>
    <scope>NUCLEOTIDE SEQUENCE</scope>
</reference>
<gene>
    <name evidence="2" type="ORF">TIFTF001_040451</name>
    <name evidence="3" type="ORF">TIFTF001_040455</name>
</gene>
<dbReference type="EMBL" id="BTGU01001455">
    <property type="protein sequence ID" value="GMN23421.1"/>
    <property type="molecule type" value="Genomic_DNA"/>
</dbReference>
<dbReference type="AlphaFoldDB" id="A0AA88CJC2"/>
<proteinExistence type="predicted"/>
<evidence type="ECO:0000313" key="3">
    <source>
        <dbReference type="EMBL" id="GMN23421.1"/>
    </source>
</evidence>
<evidence type="ECO:0000256" key="1">
    <source>
        <dbReference type="SAM" id="MobiDB-lite"/>
    </source>
</evidence>
<dbReference type="EMBL" id="BTGU01001454">
    <property type="protein sequence ID" value="GMN23393.1"/>
    <property type="molecule type" value="Genomic_DNA"/>
</dbReference>
<name>A0AA88CJC2_FICCA</name>
<keyword evidence="4" id="KW-1185">Reference proteome</keyword>
<comment type="caution">
    <text evidence="2">The sequence shown here is derived from an EMBL/GenBank/DDBJ whole genome shotgun (WGS) entry which is preliminary data.</text>
</comment>
<dbReference type="Proteomes" id="UP001187192">
    <property type="component" value="Unassembled WGS sequence"/>
</dbReference>
<evidence type="ECO:0000313" key="4">
    <source>
        <dbReference type="Proteomes" id="UP001187192"/>
    </source>
</evidence>
<sequence length="63" mass="6840">MDGIGYEVNLESGTSAATPTDTDVPIDDDKERSLKLFLKMQPAKPNAKEGLLLLSGHILISFH</sequence>
<organism evidence="2 4">
    <name type="scientific">Ficus carica</name>
    <name type="common">Common fig</name>
    <dbReference type="NCBI Taxonomy" id="3494"/>
    <lineage>
        <taxon>Eukaryota</taxon>
        <taxon>Viridiplantae</taxon>
        <taxon>Streptophyta</taxon>
        <taxon>Embryophyta</taxon>
        <taxon>Tracheophyta</taxon>
        <taxon>Spermatophyta</taxon>
        <taxon>Magnoliopsida</taxon>
        <taxon>eudicotyledons</taxon>
        <taxon>Gunneridae</taxon>
        <taxon>Pentapetalae</taxon>
        <taxon>rosids</taxon>
        <taxon>fabids</taxon>
        <taxon>Rosales</taxon>
        <taxon>Moraceae</taxon>
        <taxon>Ficeae</taxon>
        <taxon>Ficus</taxon>
    </lineage>
</organism>
<feature type="region of interest" description="Disordered" evidence="1">
    <location>
        <begin position="1"/>
        <end position="26"/>
    </location>
</feature>
<accession>A0AA88CJC2</accession>
<protein>
    <submittedName>
        <fullName evidence="2">Uncharacterized protein</fullName>
    </submittedName>
</protein>
<evidence type="ECO:0000313" key="2">
    <source>
        <dbReference type="EMBL" id="GMN23393.1"/>
    </source>
</evidence>